<dbReference type="PANTHER" id="PTHR30055">
    <property type="entry name" value="HTH-TYPE TRANSCRIPTIONAL REGULATOR RUTR"/>
    <property type="match status" value="1"/>
</dbReference>
<evidence type="ECO:0000313" key="8">
    <source>
        <dbReference type="Proteomes" id="UP000297948"/>
    </source>
</evidence>
<dbReference type="PANTHER" id="PTHR30055:SF234">
    <property type="entry name" value="HTH-TYPE TRANSCRIPTIONAL REGULATOR BETI"/>
    <property type="match status" value="1"/>
</dbReference>
<feature type="compositionally biased region" description="Low complexity" evidence="5">
    <location>
        <begin position="1"/>
        <end position="13"/>
    </location>
</feature>
<dbReference type="PROSITE" id="PS50977">
    <property type="entry name" value="HTH_TETR_2"/>
    <property type="match status" value="1"/>
</dbReference>
<feature type="compositionally biased region" description="Pro residues" evidence="5">
    <location>
        <begin position="14"/>
        <end position="24"/>
    </location>
</feature>
<dbReference type="EMBL" id="SRID01000107">
    <property type="protein sequence ID" value="TGB09277.1"/>
    <property type="molecule type" value="Genomic_DNA"/>
</dbReference>
<evidence type="ECO:0000313" key="7">
    <source>
        <dbReference type="EMBL" id="TGB09277.1"/>
    </source>
</evidence>
<dbReference type="GO" id="GO:0003700">
    <property type="term" value="F:DNA-binding transcription factor activity"/>
    <property type="evidence" value="ECO:0007669"/>
    <property type="project" value="TreeGrafter"/>
</dbReference>
<dbReference type="InterPro" id="IPR050109">
    <property type="entry name" value="HTH-type_TetR-like_transc_reg"/>
</dbReference>
<evidence type="ECO:0000256" key="1">
    <source>
        <dbReference type="ARBA" id="ARBA00023015"/>
    </source>
</evidence>
<feature type="region of interest" description="Disordered" evidence="5">
    <location>
        <begin position="1"/>
        <end position="33"/>
    </location>
</feature>
<evidence type="ECO:0000256" key="3">
    <source>
        <dbReference type="ARBA" id="ARBA00023163"/>
    </source>
</evidence>
<dbReference type="Gene3D" id="1.10.357.10">
    <property type="entry name" value="Tetracycline Repressor, domain 2"/>
    <property type="match status" value="1"/>
</dbReference>
<evidence type="ECO:0000256" key="2">
    <source>
        <dbReference type="ARBA" id="ARBA00023125"/>
    </source>
</evidence>
<dbReference type="InterPro" id="IPR001647">
    <property type="entry name" value="HTH_TetR"/>
</dbReference>
<dbReference type="InterPro" id="IPR009057">
    <property type="entry name" value="Homeodomain-like_sf"/>
</dbReference>
<dbReference type="Proteomes" id="UP000297948">
    <property type="component" value="Unassembled WGS sequence"/>
</dbReference>
<evidence type="ECO:0000259" key="6">
    <source>
        <dbReference type="PROSITE" id="PS50977"/>
    </source>
</evidence>
<keyword evidence="1" id="KW-0805">Transcription regulation</keyword>
<name>A0A4Z0HD37_9ACTN</name>
<dbReference type="OrthoDB" id="8688418at2"/>
<accession>A0A4Z0HD37</accession>
<gene>
    <name evidence="7" type="ORF">E4099_14010</name>
</gene>
<dbReference type="GO" id="GO:0000976">
    <property type="term" value="F:transcription cis-regulatory region binding"/>
    <property type="evidence" value="ECO:0007669"/>
    <property type="project" value="TreeGrafter"/>
</dbReference>
<reference evidence="7 8" key="1">
    <citation type="submission" date="2019-03" db="EMBL/GenBank/DDBJ databases">
        <authorList>
            <person name="Gonzalez-Pimentel J.L."/>
        </authorList>
    </citation>
    <scope>NUCLEOTIDE SEQUENCE [LARGE SCALE GENOMIC DNA]</scope>
    <source>
        <strain evidence="7 8">JCM 31289</strain>
    </source>
</reference>
<dbReference type="SUPFAM" id="SSF46689">
    <property type="entry name" value="Homeodomain-like"/>
    <property type="match status" value="1"/>
</dbReference>
<protein>
    <submittedName>
        <fullName evidence="7">TetR family transcriptional regulator</fullName>
    </submittedName>
</protein>
<sequence length="219" mass="24233">MAPVPSTSSAAEPAMPPATPPTGLRPPATGLRERKKIRTRQAIRHAAYRLFEEQGYEATPVDQIAAAAEVSPSTVFRYFPTKEDIVLSDEYDPAVREAMLARPADEPLMETLRHAIVDPMRQLVEHERDELLTRLRLIRRTPAIRARMSEGMGKTGKMLRAVIAERTGRDADDLEVRVVVAASLAAMQEAVLHTVDQDLEAYEETVDQALAVLARGLTL</sequence>
<feature type="DNA-binding region" description="H-T-H motif" evidence="4">
    <location>
        <begin position="60"/>
        <end position="79"/>
    </location>
</feature>
<evidence type="ECO:0000256" key="5">
    <source>
        <dbReference type="SAM" id="MobiDB-lite"/>
    </source>
</evidence>
<dbReference type="AlphaFoldDB" id="A0A4Z0HD37"/>
<dbReference type="Gene3D" id="1.10.10.60">
    <property type="entry name" value="Homeodomain-like"/>
    <property type="match status" value="1"/>
</dbReference>
<dbReference type="Pfam" id="PF00440">
    <property type="entry name" value="TetR_N"/>
    <property type="match status" value="1"/>
</dbReference>
<comment type="caution">
    <text evidence="7">The sequence shown here is derived from an EMBL/GenBank/DDBJ whole genome shotgun (WGS) entry which is preliminary data.</text>
</comment>
<keyword evidence="2 4" id="KW-0238">DNA-binding</keyword>
<evidence type="ECO:0000256" key="4">
    <source>
        <dbReference type="PROSITE-ProRule" id="PRU00335"/>
    </source>
</evidence>
<dbReference type="InterPro" id="IPR041347">
    <property type="entry name" value="MftR_C"/>
</dbReference>
<dbReference type="RefSeq" id="WP_135339372.1">
    <property type="nucleotide sequence ID" value="NZ_JBHLTX010000036.1"/>
</dbReference>
<keyword evidence="3" id="KW-0804">Transcription</keyword>
<feature type="domain" description="HTH tetR-type" evidence="6">
    <location>
        <begin position="37"/>
        <end position="97"/>
    </location>
</feature>
<organism evidence="7 8">
    <name type="scientific">Streptomyces palmae</name>
    <dbReference type="NCBI Taxonomy" id="1701085"/>
    <lineage>
        <taxon>Bacteria</taxon>
        <taxon>Bacillati</taxon>
        <taxon>Actinomycetota</taxon>
        <taxon>Actinomycetes</taxon>
        <taxon>Kitasatosporales</taxon>
        <taxon>Streptomycetaceae</taxon>
        <taxon>Streptomyces</taxon>
    </lineage>
</organism>
<dbReference type="Pfam" id="PF17754">
    <property type="entry name" value="TetR_C_14"/>
    <property type="match status" value="1"/>
</dbReference>
<dbReference type="PRINTS" id="PR00455">
    <property type="entry name" value="HTHTETR"/>
</dbReference>
<proteinExistence type="predicted"/>
<keyword evidence="8" id="KW-1185">Reference proteome</keyword>